<feature type="compositionally biased region" description="Basic and acidic residues" evidence="1">
    <location>
        <begin position="345"/>
        <end position="354"/>
    </location>
</feature>
<dbReference type="Proteomes" id="UP000037923">
    <property type="component" value="Unassembled WGS sequence"/>
</dbReference>
<gene>
    <name evidence="2" type="ORF">ABB37_05855</name>
</gene>
<feature type="compositionally biased region" description="Basic and acidic residues" evidence="1">
    <location>
        <begin position="282"/>
        <end position="295"/>
    </location>
</feature>
<dbReference type="AlphaFoldDB" id="A0A0N0DUL2"/>
<feature type="compositionally biased region" description="Basic and acidic residues" evidence="1">
    <location>
        <begin position="457"/>
        <end position="469"/>
    </location>
</feature>
<feature type="compositionally biased region" description="Basic residues" evidence="1">
    <location>
        <begin position="296"/>
        <end position="306"/>
    </location>
</feature>
<protein>
    <submittedName>
        <fullName evidence="2">Uncharacterized protein</fullName>
    </submittedName>
</protein>
<organism evidence="2 3">
    <name type="scientific">Leptomonas pyrrhocoris</name>
    <name type="common">Firebug parasite</name>
    <dbReference type="NCBI Taxonomy" id="157538"/>
    <lineage>
        <taxon>Eukaryota</taxon>
        <taxon>Discoba</taxon>
        <taxon>Euglenozoa</taxon>
        <taxon>Kinetoplastea</taxon>
        <taxon>Metakinetoplastina</taxon>
        <taxon>Trypanosomatida</taxon>
        <taxon>Trypanosomatidae</taxon>
        <taxon>Leishmaniinae</taxon>
        <taxon>Leptomonas</taxon>
    </lineage>
</organism>
<feature type="region of interest" description="Disordered" evidence="1">
    <location>
        <begin position="100"/>
        <end position="354"/>
    </location>
</feature>
<comment type="caution">
    <text evidence="2">The sequence shown here is derived from an EMBL/GenBank/DDBJ whole genome shotgun (WGS) entry which is preliminary data.</text>
</comment>
<reference evidence="2 3" key="1">
    <citation type="submission" date="2015-07" db="EMBL/GenBank/DDBJ databases">
        <title>High-quality genome of monoxenous trypanosomatid Leptomonas pyrrhocoris.</title>
        <authorList>
            <person name="Flegontov P."/>
            <person name="Butenko A."/>
            <person name="Firsov S."/>
            <person name="Vlcek C."/>
            <person name="Logacheva M.D."/>
            <person name="Field M."/>
            <person name="Filatov D."/>
            <person name="Flegontova O."/>
            <person name="Gerasimov E."/>
            <person name="Jackson A.P."/>
            <person name="Kelly S."/>
            <person name="Opperdoes F."/>
            <person name="O'Reilly A."/>
            <person name="Votypka J."/>
            <person name="Yurchenko V."/>
            <person name="Lukes J."/>
        </authorList>
    </citation>
    <scope>NUCLEOTIDE SEQUENCE [LARGE SCALE GENOMIC DNA]</scope>
    <source>
        <strain evidence="2">H10</strain>
    </source>
</reference>
<feature type="compositionally biased region" description="Polar residues" evidence="1">
    <location>
        <begin position="542"/>
        <end position="551"/>
    </location>
</feature>
<dbReference type="VEuPathDB" id="TriTrypDB:LpyrH10_12_0330"/>
<feature type="compositionally biased region" description="Low complexity" evidence="1">
    <location>
        <begin position="408"/>
        <end position="425"/>
    </location>
</feature>
<dbReference type="OMA" id="NPSMGMN"/>
<feature type="compositionally biased region" description="Pro residues" evidence="1">
    <location>
        <begin position="147"/>
        <end position="160"/>
    </location>
</feature>
<feature type="compositionally biased region" description="Polar residues" evidence="1">
    <location>
        <begin position="8"/>
        <end position="26"/>
    </location>
</feature>
<feature type="compositionally biased region" description="Polar residues" evidence="1">
    <location>
        <begin position="176"/>
        <end position="192"/>
    </location>
</feature>
<feature type="compositionally biased region" description="Basic and acidic residues" evidence="1">
    <location>
        <begin position="54"/>
        <end position="63"/>
    </location>
</feature>
<dbReference type="GeneID" id="26906145"/>
<feature type="compositionally biased region" description="Basic and acidic residues" evidence="1">
    <location>
        <begin position="307"/>
        <end position="320"/>
    </location>
</feature>
<proteinExistence type="predicted"/>
<feature type="compositionally biased region" description="Low complexity" evidence="1">
    <location>
        <begin position="120"/>
        <end position="137"/>
    </location>
</feature>
<feature type="region of interest" description="Disordered" evidence="1">
    <location>
        <begin position="1"/>
        <end position="79"/>
    </location>
</feature>
<evidence type="ECO:0000313" key="3">
    <source>
        <dbReference type="Proteomes" id="UP000037923"/>
    </source>
</evidence>
<feature type="region of interest" description="Disordered" evidence="1">
    <location>
        <begin position="385"/>
        <end position="581"/>
    </location>
</feature>
<dbReference type="EMBL" id="LGTL01000012">
    <property type="protein sequence ID" value="KPA78731.1"/>
    <property type="molecule type" value="Genomic_DNA"/>
</dbReference>
<evidence type="ECO:0000256" key="1">
    <source>
        <dbReference type="SAM" id="MobiDB-lite"/>
    </source>
</evidence>
<name>A0A0N0DUL2_LEPPY</name>
<feature type="compositionally biased region" description="Polar residues" evidence="1">
    <location>
        <begin position="559"/>
        <end position="573"/>
    </location>
</feature>
<feature type="compositionally biased region" description="Basic residues" evidence="1">
    <location>
        <begin position="321"/>
        <end position="337"/>
    </location>
</feature>
<evidence type="ECO:0000313" key="2">
    <source>
        <dbReference type="EMBL" id="KPA78731.1"/>
    </source>
</evidence>
<sequence>MYEYGQSGMDTALSQFPPLQTPSTSPGDERGELNSGTMHLGRRRSSVRLIPTTDIDKEVDDRQSQNLAHSKNELRRRSSVHMRQRLLMRQQMMMRMGQPPRRISLQGDPRLTQAVPPPLQQLQPQQQVPYVRQPVRRTSNSSADVAPTPPPLPPPQPQPQQPMTAAEGWNPRKPASNLNGSPPASAVQQRGSQYQPAQKGPPPPQQQQQELRVRHESEAVPSQSARRSTMLAEKAKQQSRYRRRSETPANASPPEEEKEKKATPPPSFTKRLSMFFAPSSAHRRESKDDKNESSKHSRRNHGSHDHRRNDHTKDTKSKSNDRKHRHKSTRSSSHRVTRLSAVEEAAPKNRSEKALEELDSVLANREEAMKRPSLVQRTQSFFGSFAHESDHSGDDDDVKVDECDRQASNSSPSSSDSGTDSSSPDDNPRPINDSANPEEADTNGLHNDSAAAAAARETTERGAGEREDNGAGAESDNITPSPGVESADVGNGSEQGERNRTDTENIDNDGGGSGGSSDDSSSSSDEAKEHNEASVSERPLLPSNSPSNECVASSYFKIDTSQSTNGESPSDTPNDLPVNVRQQQLAAANQARAASVPFMSPVQHCNGGVPPIQNVNDHRRQTVPQQANSTLSMNPQPPLPVPQPQMQKGVSMLYPRDDMRHQNAAPRQATVPEGRNPVLLPPPGHNSFSMPNGFMTPPNGAMMMNQQRSFMVPPGVPPPMMTMRYPMPRQGYPMPMAQQQQQRQLFLQQQQFAKQNQQFAAHPQRQ</sequence>
<accession>A0A0N0DUL2</accession>
<keyword evidence="3" id="KW-1185">Reference proteome</keyword>
<dbReference type="RefSeq" id="XP_015657170.1">
    <property type="nucleotide sequence ID" value="XM_015804036.1"/>
</dbReference>